<dbReference type="Gene3D" id="3.30.565.10">
    <property type="entry name" value="Histidine kinase-like ATPase, C-terminal domain"/>
    <property type="match status" value="1"/>
</dbReference>
<keyword evidence="10" id="KW-0902">Two-component regulatory system</keyword>
<evidence type="ECO:0000256" key="2">
    <source>
        <dbReference type="ARBA" id="ARBA00004141"/>
    </source>
</evidence>
<dbReference type="SMART" id="SM00387">
    <property type="entry name" value="HATPase_c"/>
    <property type="match status" value="1"/>
</dbReference>
<dbReference type="GO" id="GO:0005524">
    <property type="term" value="F:ATP binding"/>
    <property type="evidence" value="ECO:0007669"/>
    <property type="project" value="UniProtKB-KW"/>
</dbReference>
<dbReference type="PRINTS" id="PR00344">
    <property type="entry name" value="BCTRLSENSOR"/>
</dbReference>
<dbReference type="SUPFAM" id="SSF55874">
    <property type="entry name" value="ATPase domain of HSP90 chaperone/DNA topoisomerase II/histidine kinase"/>
    <property type="match status" value="1"/>
</dbReference>
<dbReference type="PROSITE" id="PS50885">
    <property type="entry name" value="HAMP"/>
    <property type="match status" value="1"/>
</dbReference>
<dbReference type="Proteomes" id="UP001204746">
    <property type="component" value="Unassembled WGS sequence"/>
</dbReference>
<dbReference type="SUPFAM" id="SSF47384">
    <property type="entry name" value="Homodimeric domain of signal transducing histidine kinase"/>
    <property type="match status" value="1"/>
</dbReference>
<dbReference type="PROSITE" id="PS50109">
    <property type="entry name" value="HIS_KIN"/>
    <property type="match status" value="1"/>
</dbReference>
<dbReference type="InterPro" id="IPR036890">
    <property type="entry name" value="HATPase_C_sf"/>
</dbReference>
<sequence length="416" mass="44883">MLNPLSLVSPRHLRAVLRERLTFRAKLAAAFTALFFCAGAALLIFVTVLARQGTMEQFANITTDAPAGWSPAPQHTSSAASGPAAPASPAPAASAGLRQKTEKARLARMEVTNRLQATAVRQMVLWSAVGLAVMAVLSGAMGWWLAGRALRPVRKVILAARRMSEENLHERLQLTGPKDELRELGDTYDTMLGRLEKSFLSQRRFVANASHELRTPLAAQRAGIEVGLADPLPAHLIPVREDLLTTNREAEHLIAALLLLARSDRGLDETKDTDLAELTRQAADELGPLAAEHTVTTAVHTTPLSVNGDPVLLKHLASNLVRNAIQYNHPRGTVTVRVDDARRLTVTNTGPRVDPTRVDSLFEPFRRLDRDRTAVHGHGLGLSIVRSIATAHGGTVTAAPGPAGGLRVEVRLPATR</sequence>
<evidence type="ECO:0000256" key="4">
    <source>
        <dbReference type="ARBA" id="ARBA00012438"/>
    </source>
</evidence>
<keyword evidence="11 13" id="KW-0472">Membrane</keyword>
<reference evidence="16 17" key="1">
    <citation type="submission" date="2022-07" db="EMBL/GenBank/DDBJ databases">
        <authorList>
            <person name="Phongsopitanun W."/>
            <person name="Tanasupawat S."/>
        </authorList>
    </citation>
    <scope>NUCLEOTIDE SEQUENCE [LARGE SCALE GENOMIC DNA]</scope>
    <source>
        <strain evidence="16 17">RCU-064</strain>
    </source>
</reference>
<comment type="catalytic activity">
    <reaction evidence="1">
        <text>ATP + protein L-histidine = ADP + protein N-phospho-L-histidine.</text>
        <dbReference type="EC" id="2.7.13.3"/>
    </reaction>
</comment>
<evidence type="ECO:0000256" key="5">
    <source>
        <dbReference type="ARBA" id="ARBA00022553"/>
    </source>
</evidence>
<feature type="transmembrane region" description="Helical" evidence="13">
    <location>
        <begin position="124"/>
        <end position="146"/>
    </location>
</feature>
<dbReference type="Pfam" id="PF00512">
    <property type="entry name" value="HisKA"/>
    <property type="match status" value="1"/>
</dbReference>
<evidence type="ECO:0000313" key="17">
    <source>
        <dbReference type="Proteomes" id="UP001204746"/>
    </source>
</evidence>
<proteinExistence type="predicted"/>
<feature type="region of interest" description="Disordered" evidence="12">
    <location>
        <begin position="66"/>
        <end position="99"/>
    </location>
</feature>
<dbReference type="Pfam" id="PF02518">
    <property type="entry name" value="HATPase_c"/>
    <property type="match status" value="1"/>
</dbReference>
<keyword evidence="7 13" id="KW-0812">Transmembrane</keyword>
<evidence type="ECO:0000256" key="9">
    <source>
        <dbReference type="ARBA" id="ARBA00022989"/>
    </source>
</evidence>
<dbReference type="InterPro" id="IPR050428">
    <property type="entry name" value="TCS_sensor_his_kinase"/>
</dbReference>
<dbReference type="InterPro" id="IPR003661">
    <property type="entry name" value="HisK_dim/P_dom"/>
</dbReference>
<keyword evidence="17" id="KW-1185">Reference proteome</keyword>
<keyword evidence="9 13" id="KW-1133">Transmembrane helix</keyword>
<evidence type="ECO:0000256" key="3">
    <source>
        <dbReference type="ARBA" id="ARBA00004236"/>
    </source>
</evidence>
<evidence type="ECO:0000256" key="1">
    <source>
        <dbReference type="ARBA" id="ARBA00000085"/>
    </source>
</evidence>
<dbReference type="PANTHER" id="PTHR45436">
    <property type="entry name" value="SENSOR HISTIDINE KINASE YKOH"/>
    <property type="match status" value="1"/>
</dbReference>
<dbReference type="PANTHER" id="PTHR45436:SF15">
    <property type="entry name" value="SENSOR HISTIDINE KINASE CUSS"/>
    <property type="match status" value="1"/>
</dbReference>
<dbReference type="InterPro" id="IPR004358">
    <property type="entry name" value="Sig_transdc_His_kin-like_C"/>
</dbReference>
<feature type="domain" description="HAMP" evidence="15">
    <location>
        <begin position="147"/>
        <end position="200"/>
    </location>
</feature>
<evidence type="ECO:0000256" key="11">
    <source>
        <dbReference type="ARBA" id="ARBA00023136"/>
    </source>
</evidence>
<dbReference type="SMART" id="SM00304">
    <property type="entry name" value="HAMP"/>
    <property type="match status" value="1"/>
</dbReference>
<evidence type="ECO:0000256" key="6">
    <source>
        <dbReference type="ARBA" id="ARBA00022679"/>
    </source>
</evidence>
<evidence type="ECO:0000259" key="14">
    <source>
        <dbReference type="PROSITE" id="PS50109"/>
    </source>
</evidence>
<evidence type="ECO:0000256" key="12">
    <source>
        <dbReference type="SAM" id="MobiDB-lite"/>
    </source>
</evidence>
<dbReference type="CDD" id="cd00082">
    <property type="entry name" value="HisKA"/>
    <property type="match status" value="1"/>
</dbReference>
<keyword evidence="5" id="KW-0597">Phosphoprotein</keyword>
<dbReference type="InterPro" id="IPR005467">
    <property type="entry name" value="His_kinase_dom"/>
</dbReference>
<dbReference type="InterPro" id="IPR003660">
    <property type="entry name" value="HAMP_dom"/>
</dbReference>
<dbReference type="CDD" id="cd00075">
    <property type="entry name" value="HATPase"/>
    <property type="match status" value="1"/>
</dbReference>
<evidence type="ECO:0000259" key="15">
    <source>
        <dbReference type="PROSITE" id="PS50885"/>
    </source>
</evidence>
<name>A0ABT1V9A5_9ACTN</name>
<evidence type="ECO:0000313" key="16">
    <source>
        <dbReference type="EMBL" id="MCQ8193558.1"/>
    </source>
</evidence>
<dbReference type="EMBL" id="JANIAA010000036">
    <property type="protein sequence ID" value="MCQ8193558.1"/>
    <property type="molecule type" value="Genomic_DNA"/>
</dbReference>
<evidence type="ECO:0000256" key="7">
    <source>
        <dbReference type="ARBA" id="ARBA00022692"/>
    </source>
</evidence>
<comment type="caution">
    <text evidence="16">The sequence shown here is derived from an EMBL/GenBank/DDBJ whole genome shotgun (WGS) entry which is preliminary data.</text>
</comment>
<feature type="transmembrane region" description="Helical" evidence="13">
    <location>
        <begin position="27"/>
        <end position="50"/>
    </location>
</feature>
<comment type="subcellular location">
    <subcellularLocation>
        <location evidence="3">Cell membrane</location>
    </subcellularLocation>
    <subcellularLocation>
        <location evidence="2">Membrane</location>
        <topology evidence="2">Multi-pass membrane protein</topology>
    </subcellularLocation>
</comment>
<dbReference type="Pfam" id="PF00672">
    <property type="entry name" value="HAMP"/>
    <property type="match status" value="1"/>
</dbReference>
<dbReference type="Gene3D" id="1.10.287.130">
    <property type="match status" value="1"/>
</dbReference>
<protein>
    <recommendedName>
        <fullName evidence="4">histidine kinase</fullName>
        <ecNumber evidence="4">2.7.13.3</ecNumber>
    </recommendedName>
</protein>
<dbReference type="InterPro" id="IPR003594">
    <property type="entry name" value="HATPase_dom"/>
</dbReference>
<dbReference type="SMART" id="SM00388">
    <property type="entry name" value="HisKA"/>
    <property type="match status" value="1"/>
</dbReference>
<dbReference type="CDD" id="cd06225">
    <property type="entry name" value="HAMP"/>
    <property type="match status" value="1"/>
</dbReference>
<dbReference type="RefSeq" id="WP_256654387.1">
    <property type="nucleotide sequence ID" value="NZ_JANIAA010000036.1"/>
</dbReference>
<evidence type="ECO:0000256" key="13">
    <source>
        <dbReference type="SAM" id="Phobius"/>
    </source>
</evidence>
<feature type="domain" description="Histidine kinase" evidence="14">
    <location>
        <begin position="208"/>
        <end position="416"/>
    </location>
</feature>
<dbReference type="InterPro" id="IPR036097">
    <property type="entry name" value="HisK_dim/P_sf"/>
</dbReference>
<dbReference type="SUPFAM" id="SSF158472">
    <property type="entry name" value="HAMP domain-like"/>
    <property type="match status" value="1"/>
</dbReference>
<gene>
    <name evidence="16" type="ORF">NP777_35965</name>
</gene>
<organism evidence="16 17">
    <name type="scientific">Streptomyces rugosispiralis</name>
    <dbReference type="NCBI Taxonomy" id="2967341"/>
    <lineage>
        <taxon>Bacteria</taxon>
        <taxon>Bacillati</taxon>
        <taxon>Actinomycetota</taxon>
        <taxon>Actinomycetes</taxon>
        <taxon>Kitasatosporales</taxon>
        <taxon>Streptomycetaceae</taxon>
        <taxon>Streptomyces</taxon>
    </lineage>
</organism>
<evidence type="ECO:0000256" key="8">
    <source>
        <dbReference type="ARBA" id="ARBA00022777"/>
    </source>
</evidence>
<accession>A0ABT1V9A5</accession>
<keyword evidence="6" id="KW-0808">Transferase</keyword>
<feature type="compositionally biased region" description="Low complexity" evidence="12">
    <location>
        <begin position="77"/>
        <end position="96"/>
    </location>
</feature>
<keyword evidence="16" id="KW-0067">ATP-binding</keyword>
<keyword evidence="16" id="KW-0547">Nucleotide-binding</keyword>
<evidence type="ECO:0000256" key="10">
    <source>
        <dbReference type="ARBA" id="ARBA00023012"/>
    </source>
</evidence>
<dbReference type="EC" id="2.7.13.3" evidence="4"/>
<keyword evidence="8" id="KW-0418">Kinase</keyword>